<reference evidence="4" key="1">
    <citation type="submission" date="2021-01" db="EMBL/GenBank/DDBJ databases">
        <authorList>
            <person name="Corre E."/>
            <person name="Pelletier E."/>
            <person name="Niang G."/>
            <person name="Scheremetjew M."/>
            <person name="Finn R."/>
            <person name="Kale V."/>
            <person name="Holt S."/>
            <person name="Cochrane G."/>
            <person name="Meng A."/>
            <person name="Brown T."/>
            <person name="Cohen L."/>
        </authorList>
    </citation>
    <scope>NUCLEOTIDE SEQUENCE</scope>
    <source>
        <strain evidence="4">ATCC 50979</strain>
    </source>
</reference>
<keyword evidence="2" id="KW-1133">Transmembrane helix</keyword>
<evidence type="ECO:0000259" key="3">
    <source>
        <dbReference type="Pfam" id="PF01764"/>
    </source>
</evidence>
<evidence type="ECO:0000256" key="2">
    <source>
        <dbReference type="SAM" id="Phobius"/>
    </source>
</evidence>
<organism evidence="4">
    <name type="scientific">Sexangularia sp. CB-2014</name>
    <dbReference type="NCBI Taxonomy" id="1486929"/>
    <lineage>
        <taxon>Eukaryota</taxon>
        <taxon>Amoebozoa</taxon>
        <taxon>Tubulinea</taxon>
        <taxon>Elardia</taxon>
        <taxon>Arcellinida</taxon>
        <taxon>Arcellinida incertae sedis</taxon>
        <taxon>Sexangularia</taxon>
    </lineage>
</organism>
<feature type="transmembrane region" description="Helical" evidence="2">
    <location>
        <begin position="168"/>
        <end position="193"/>
    </location>
</feature>
<dbReference type="InterPro" id="IPR051218">
    <property type="entry name" value="Sec_MonoDiacylglyc_Lipase"/>
</dbReference>
<sequence>MPVLNDVFLRLVTSRRGNPASIIFTGHSQGGSIAAIAAALLTARWNLDNVRLITFGQPRSGNGDFRDFLEAQLGLENILRVDANNDLVPTVPAGFTWRHAGVRMETPCDSWNPVSCHSMVLYTTHALSEARPDEFRESHLLEHVGATLLAGSRASVADEKGLEASLPLILGVSVGAICCVVLCLTLLGMVLVVRRRRTEQAKHVSLPPTSGIHMQRHANGMSNQPPNKSRRASVSLGHRTSRRPSQRNIVKDGRTM</sequence>
<dbReference type="AlphaFoldDB" id="A0A7S1VLW7"/>
<dbReference type="Pfam" id="PF01764">
    <property type="entry name" value="Lipase_3"/>
    <property type="match status" value="1"/>
</dbReference>
<dbReference type="InterPro" id="IPR002921">
    <property type="entry name" value="Fungal_lipase-type"/>
</dbReference>
<name>A0A7S1VLW7_9EUKA</name>
<keyword evidence="2" id="KW-0472">Membrane</keyword>
<feature type="region of interest" description="Disordered" evidence="1">
    <location>
        <begin position="199"/>
        <end position="256"/>
    </location>
</feature>
<dbReference type="EMBL" id="HBGL01011246">
    <property type="protein sequence ID" value="CAD9302072.1"/>
    <property type="molecule type" value="Transcribed_RNA"/>
</dbReference>
<dbReference type="SUPFAM" id="SSF53474">
    <property type="entry name" value="alpha/beta-Hydrolases"/>
    <property type="match status" value="1"/>
</dbReference>
<dbReference type="PANTHER" id="PTHR45856:SF24">
    <property type="entry name" value="FUNGAL LIPASE-LIKE DOMAIN-CONTAINING PROTEIN"/>
    <property type="match status" value="1"/>
</dbReference>
<dbReference type="Gene3D" id="3.40.50.1820">
    <property type="entry name" value="alpha/beta hydrolase"/>
    <property type="match status" value="1"/>
</dbReference>
<dbReference type="PANTHER" id="PTHR45856">
    <property type="entry name" value="ALPHA/BETA-HYDROLASES SUPERFAMILY PROTEIN"/>
    <property type="match status" value="1"/>
</dbReference>
<gene>
    <name evidence="4" type="ORF">SSP0437_LOCUS8768</name>
</gene>
<feature type="domain" description="Fungal lipase-type" evidence="3">
    <location>
        <begin position="13"/>
        <end position="93"/>
    </location>
</feature>
<keyword evidence="2" id="KW-0812">Transmembrane</keyword>
<dbReference type="GO" id="GO:0006629">
    <property type="term" value="P:lipid metabolic process"/>
    <property type="evidence" value="ECO:0007669"/>
    <property type="project" value="InterPro"/>
</dbReference>
<accession>A0A7S1VLW7</accession>
<protein>
    <recommendedName>
        <fullName evidence="3">Fungal lipase-type domain-containing protein</fullName>
    </recommendedName>
</protein>
<evidence type="ECO:0000256" key="1">
    <source>
        <dbReference type="SAM" id="MobiDB-lite"/>
    </source>
</evidence>
<dbReference type="InterPro" id="IPR029058">
    <property type="entry name" value="AB_hydrolase_fold"/>
</dbReference>
<evidence type="ECO:0000313" key="4">
    <source>
        <dbReference type="EMBL" id="CAD9302072.1"/>
    </source>
</evidence>
<proteinExistence type="predicted"/>